<dbReference type="GO" id="GO:0008236">
    <property type="term" value="F:serine-type peptidase activity"/>
    <property type="evidence" value="ECO:0007669"/>
    <property type="project" value="InterPro"/>
</dbReference>
<dbReference type="InterPro" id="IPR005152">
    <property type="entry name" value="Lipase_secreted"/>
</dbReference>
<dbReference type="Pfam" id="PF03583">
    <property type="entry name" value="LIP"/>
    <property type="match status" value="1"/>
</dbReference>
<protein>
    <submittedName>
        <fullName evidence="2">Lipase</fullName>
    </submittedName>
</protein>
<feature type="domain" description="Peptidase S9 prolyl oligopeptidase catalytic" evidence="1">
    <location>
        <begin position="295"/>
        <end position="345"/>
    </location>
</feature>
<name>A0A7M3SUM7_9ACTN</name>
<dbReference type="PANTHER" id="PTHR34853:SF1">
    <property type="entry name" value="LIPASE 5"/>
    <property type="match status" value="1"/>
</dbReference>
<dbReference type="InterPro" id="IPR029058">
    <property type="entry name" value="AB_hydrolase_fold"/>
</dbReference>
<dbReference type="Proteomes" id="UP000444980">
    <property type="component" value="Unassembled WGS sequence"/>
</dbReference>
<dbReference type="EMBL" id="BJOU01000001">
    <property type="protein sequence ID" value="GED96351.1"/>
    <property type="molecule type" value="Genomic_DNA"/>
</dbReference>
<keyword evidence="3" id="KW-1185">Reference proteome</keyword>
<dbReference type="InterPro" id="IPR001375">
    <property type="entry name" value="Peptidase_S9_cat"/>
</dbReference>
<dbReference type="PIRSF" id="PIRSF029171">
    <property type="entry name" value="Esterase_LipA"/>
    <property type="match status" value="1"/>
</dbReference>
<evidence type="ECO:0000313" key="3">
    <source>
        <dbReference type="Proteomes" id="UP000444980"/>
    </source>
</evidence>
<dbReference type="Pfam" id="PF00326">
    <property type="entry name" value="Peptidase_S9"/>
    <property type="match status" value="1"/>
</dbReference>
<dbReference type="GO" id="GO:0004806">
    <property type="term" value="F:triacylglycerol lipase activity"/>
    <property type="evidence" value="ECO:0007669"/>
    <property type="project" value="InterPro"/>
</dbReference>
<reference evidence="3" key="1">
    <citation type="submission" date="2019-06" db="EMBL/GenBank/DDBJ databases">
        <title>Gordonia isolated from sludge of a wastewater treatment plant.</title>
        <authorList>
            <person name="Tamura T."/>
            <person name="Aoyama K."/>
            <person name="Kang Y."/>
            <person name="Saito S."/>
            <person name="Akiyama N."/>
            <person name="Yazawa K."/>
            <person name="Gonoi T."/>
            <person name="Mikami Y."/>
        </authorList>
    </citation>
    <scope>NUCLEOTIDE SEQUENCE [LARGE SCALE GENOMIC DNA]</scope>
    <source>
        <strain evidence="3">NBRC 107697</strain>
    </source>
</reference>
<comment type="caution">
    <text evidence="2">The sequence shown here is derived from an EMBL/GenBank/DDBJ whole genome shotgun (WGS) entry which is preliminary data.</text>
</comment>
<dbReference type="GO" id="GO:0006508">
    <property type="term" value="P:proteolysis"/>
    <property type="evidence" value="ECO:0007669"/>
    <property type="project" value="InterPro"/>
</dbReference>
<dbReference type="PANTHER" id="PTHR34853">
    <property type="match status" value="1"/>
</dbReference>
<dbReference type="SUPFAM" id="SSF53474">
    <property type="entry name" value="alpha/beta-Hydrolases"/>
    <property type="match status" value="1"/>
</dbReference>
<evidence type="ECO:0000313" key="2">
    <source>
        <dbReference type="EMBL" id="GED96351.1"/>
    </source>
</evidence>
<sequence length="358" mass="37687">MDVRHVSPPPGTKAGTLLQQVPLAARLRVPAAGKAVRFFYATPNQHGPGASSTGVIFLPRGTAPKGGWPVLAWAHGTVGLGDNCTPSAQPRSERDTTYFGHWLRHGYTIVGTDYAGLGTPGLMSYLNGSAEAHSIVNSVKAAQQTGLPLAKRWAIIGQSQGGGAALAGAHQATALSRGTGLDYRGVVATGTPANIEHIVSLAGPYATFPLPAGLATYMAYILAGFSEARPDLHVDRVLSPLGRRMVAKAKVACYPEMTKSVDRVTGHWFTAPLRSIPGVLGALTTYMGTPIAGYDRPIFLGQGLLDADVPAPSTLSLYAQLRANNQPVELFIYPDKDHSGAVNASTKDSTPFLARIMR</sequence>
<accession>A0A7M3SUM7</accession>
<dbReference type="Gene3D" id="3.40.50.1820">
    <property type="entry name" value="alpha/beta hydrolase"/>
    <property type="match status" value="2"/>
</dbReference>
<dbReference type="AlphaFoldDB" id="A0A7M3SUM7"/>
<evidence type="ECO:0000259" key="1">
    <source>
        <dbReference type="Pfam" id="PF00326"/>
    </source>
</evidence>
<gene>
    <name evidence="2" type="ORF">nbrc107697_03900</name>
</gene>
<dbReference type="GO" id="GO:0016042">
    <property type="term" value="P:lipid catabolic process"/>
    <property type="evidence" value="ECO:0007669"/>
    <property type="project" value="InterPro"/>
</dbReference>
<proteinExistence type="predicted"/>
<organism evidence="2 3">
    <name type="scientific">Gordonia crocea</name>
    <dbReference type="NCBI Taxonomy" id="589162"/>
    <lineage>
        <taxon>Bacteria</taxon>
        <taxon>Bacillati</taxon>
        <taxon>Actinomycetota</taxon>
        <taxon>Actinomycetes</taxon>
        <taxon>Mycobacteriales</taxon>
        <taxon>Gordoniaceae</taxon>
        <taxon>Gordonia</taxon>
    </lineage>
</organism>